<dbReference type="RefSeq" id="WP_042420286.1">
    <property type="nucleotide sequence ID" value="NZ_JAFBEC010000002.1"/>
</dbReference>
<feature type="transmembrane region" description="Helical" evidence="5">
    <location>
        <begin position="117"/>
        <end position="140"/>
    </location>
</feature>
<keyword evidence="2 5" id="KW-0812">Transmembrane</keyword>
<organism evidence="6 7">
    <name type="scientific">Geomicrobium sediminis</name>
    <dbReference type="NCBI Taxonomy" id="1347788"/>
    <lineage>
        <taxon>Bacteria</taxon>
        <taxon>Bacillati</taxon>
        <taxon>Bacillota</taxon>
        <taxon>Bacilli</taxon>
        <taxon>Bacillales</taxon>
        <taxon>Geomicrobium</taxon>
    </lineage>
</organism>
<evidence type="ECO:0000313" key="6">
    <source>
        <dbReference type="EMBL" id="MBM7631775.1"/>
    </source>
</evidence>
<gene>
    <name evidence="6" type="ORF">JOD17_000867</name>
</gene>
<dbReference type="PANTHER" id="PTHR37306:SF1">
    <property type="entry name" value="COLICIN V PRODUCTION PROTEIN"/>
    <property type="match status" value="1"/>
</dbReference>
<feature type="transmembrane region" description="Helical" evidence="5">
    <location>
        <begin position="24"/>
        <end position="43"/>
    </location>
</feature>
<dbReference type="EMBL" id="JAFBEC010000002">
    <property type="protein sequence ID" value="MBM7631775.1"/>
    <property type="molecule type" value="Genomic_DNA"/>
</dbReference>
<dbReference type="InterPro" id="IPR003825">
    <property type="entry name" value="Colicin-V_CvpA"/>
</dbReference>
<dbReference type="PANTHER" id="PTHR37306">
    <property type="entry name" value="COLICIN V PRODUCTION PROTEIN"/>
    <property type="match status" value="1"/>
</dbReference>
<comment type="caution">
    <text evidence="6">The sequence shown here is derived from an EMBL/GenBank/DDBJ whole genome shotgun (WGS) entry which is preliminary data.</text>
</comment>
<reference evidence="6 7" key="1">
    <citation type="submission" date="2021-01" db="EMBL/GenBank/DDBJ databases">
        <title>Genomic Encyclopedia of Type Strains, Phase IV (KMG-IV): sequencing the most valuable type-strain genomes for metagenomic binning, comparative biology and taxonomic classification.</title>
        <authorList>
            <person name="Goeker M."/>
        </authorList>
    </citation>
    <scope>NUCLEOTIDE SEQUENCE [LARGE SCALE GENOMIC DNA]</scope>
    <source>
        <strain evidence="6 7">DSM 25540</strain>
    </source>
</reference>
<accession>A0ABS2P8P3</accession>
<evidence type="ECO:0000313" key="7">
    <source>
        <dbReference type="Proteomes" id="UP000741863"/>
    </source>
</evidence>
<evidence type="ECO:0000256" key="2">
    <source>
        <dbReference type="ARBA" id="ARBA00022692"/>
    </source>
</evidence>
<proteinExistence type="predicted"/>
<dbReference type="Pfam" id="PF02674">
    <property type="entry name" value="Colicin_V"/>
    <property type="match status" value="1"/>
</dbReference>
<sequence length="180" mass="20619">MLSLLLLLLLITNFFIGLRRGFILQLFHLVSFFGSLIVAYLFYQDIAEYLRLWLPYPQFLDNPDNMLISAFNFEAVYYNGISFALLFFATRILLHILASMLDFVSHLPILRSINRLLGAVLGFIEAYLLIFVLLIVAALLPVDAIQEAIANSSIARLMIEQTPFLSDWLKTLWISPIEQS</sequence>
<keyword evidence="7" id="KW-1185">Reference proteome</keyword>
<evidence type="ECO:0000256" key="1">
    <source>
        <dbReference type="ARBA" id="ARBA00004141"/>
    </source>
</evidence>
<keyword evidence="4 5" id="KW-0472">Membrane</keyword>
<feature type="transmembrane region" description="Helical" evidence="5">
    <location>
        <begin position="76"/>
        <end position="97"/>
    </location>
</feature>
<keyword evidence="3 5" id="KW-1133">Transmembrane helix</keyword>
<protein>
    <submittedName>
        <fullName evidence="6">Membrane protein required for colicin V production</fullName>
    </submittedName>
</protein>
<name>A0ABS2P8P3_9BACL</name>
<evidence type="ECO:0000256" key="4">
    <source>
        <dbReference type="ARBA" id="ARBA00023136"/>
    </source>
</evidence>
<evidence type="ECO:0000256" key="5">
    <source>
        <dbReference type="SAM" id="Phobius"/>
    </source>
</evidence>
<dbReference type="Proteomes" id="UP000741863">
    <property type="component" value="Unassembled WGS sequence"/>
</dbReference>
<evidence type="ECO:0000256" key="3">
    <source>
        <dbReference type="ARBA" id="ARBA00022989"/>
    </source>
</evidence>
<comment type="subcellular location">
    <subcellularLocation>
        <location evidence="1">Membrane</location>
        <topology evidence="1">Multi-pass membrane protein</topology>
    </subcellularLocation>
</comment>